<dbReference type="PANTHER" id="PTHR36509">
    <property type="entry name" value="BLL3101 PROTEIN"/>
    <property type="match status" value="1"/>
</dbReference>
<organism evidence="2 3">
    <name type="scientific">Oleomonas cavernae</name>
    <dbReference type="NCBI Taxonomy" id="2320859"/>
    <lineage>
        <taxon>Bacteria</taxon>
        <taxon>Pseudomonadati</taxon>
        <taxon>Pseudomonadota</taxon>
        <taxon>Alphaproteobacteria</taxon>
        <taxon>Acetobacterales</taxon>
        <taxon>Acetobacteraceae</taxon>
        <taxon>Oleomonas</taxon>
    </lineage>
</organism>
<reference evidence="2 3" key="1">
    <citation type="submission" date="2018-09" db="EMBL/GenBank/DDBJ databases">
        <authorList>
            <person name="Zhu H."/>
        </authorList>
    </citation>
    <scope>NUCLEOTIDE SEQUENCE [LARGE SCALE GENOMIC DNA]</scope>
    <source>
        <strain evidence="2 3">K1W22B-8</strain>
    </source>
</reference>
<proteinExistence type="predicted"/>
<dbReference type="Gene3D" id="2.60.40.1610">
    <property type="entry name" value="Domain of unknown function DUF1254"/>
    <property type="match status" value="1"/>
</dbReference>
<dbReference type="AlphaFoldDB" id="A0A418WC47"/>
<dbReference type="PANTHER" id="PTHR36509:SF2">
    <property type="entry name" value="BLL3101 PROTEIN"/>
    <property type="match status" value="1"/>
</dbReference>
<sequence length="176" mass="18134">MSGFLRALGIVVLIAVPVHLATVWYAPRLIMAAVIERSAEIAGGFNKPMHTPPVDHTARRVVLPSPDLLYSSCTLDLAAGPVAVSATPPNGYFSLSLFDAATDNVFVINDTKAGGQPIHLLVAGPSTPAAAPAQGEILVQMPSDRGFLLLRALAATPELAASADVARRTLACGGGS</sequence>
<dbReference type="InterPro" id="IPR037050">
    <property type="entry name" value="DUF1254_sf"/>
</dbReference>
<evidence type="ECO:0000313" key="2">
    <source>
        <dbReference type="EMBL" id="RJF87569.1"/>
    </source>
</evidence>
<dbReference type="InterPro" id="IPR010679">
    <property type="entry name" value="DUF1254"/>
</dbReference>
<dbReference type="EMBL" id="QYUK01000011">
    <property type="protein sequence ID" value="RJF87569.1"/>
    <property type="molecule type" value="Genomic_DNA"/>
</dbReference>
<dbReference type="Pfam" id="PF06863">
    <property type="entry name" value="DUF1254"/>
    <property type="match status" value="1"/>
</dbReference>
<dbReference type="OrthoDB" id="1346484at2"/>
<accession>A0A418WC47</accession>
<gene>
    <name evidence="2" type="ORF">D3874_11510</name>
</gene>
<dbReference type="RefSeq" id="WP_119778208.1">
    <property type="nucleotide sequence ID" value="NZ_QYUK01000011.1"/>
</dbReference>
<dbReference type="Proteomes" id="UP000284605">
    <property type="component" value="Unassembled WGS sequence"/>
</dbReference>
<evidence type="ECO:0000313" key="3">
    <source>
        <dbReference type="Proteomes" id="UP000284605"/>
    </source>
</evidence>
<protein>
    <submittedName>
        <fullName evidence="2">DUF1254 domain-containing protein</fullName>
    </submittedName>
</protein>
<keyword evidence="3" id="KW-1185">Reference proteome</keyword>
<dbReference type="SUPFAM" id="SSF160935">
    <property type="entry name" value="VPA0735-like"/>
    <property type="match status" value="1"/>
</dbReference>
<comment type="caution">
    <text evidence="2">The sequence shown here is derived from an EMBL/GenBank/DDBJ whole genome shotgun (WGS) entry which is preliminary data.</text>
</comment>
<name>A0A418WC47_9PROT</name>
<evidence type="ECO:0000259" key="1">
    <source>
        <dbReference type="Pfam" id="PF06863"/>
    </source>
</evidence>
<feature type="domain" description="DUF1254" evidence="1">
    <location>
        <begin position="45"/>
        <end position="168"/>
    </location>
</feature>